<dbReference type="InParanoid" id="A0A200R731"/>
<dbReference type="InterPro" id="IPR007174">
    <property type="entry name" value="Las1"/>
</dbReference>
<dbReference type="GO" id="GO:0000470">
    <property type="term" value="P:maturation of LSU-rRNA"/>
    <property type="evidence" value="ECO:0007669"/>
    <property type="project" value="TreeGrafter"/>
</dbReference>
<dbReference type="AlphaFoldDB" id="A0A200R731"/>
<name>A0A200R731_MACCD</name>
<dbReference type="GO" id="GO:0004519">
    <property type="term" value="F:endonuclease activity"/>
    <property type="evidence" value="ECO:0007669"/>
    <property type="project" value="InterPro"/>
</dbReference>
<dbReference type="SUPFAM" id="SSF48371">
    <property type="entry name" value="ARM repeat"/>
    <property type="match status" value="1"/>
</dbReference>
<reference evidence="1 2" key="1">
    <citation type="journal article" date="2017" name="Mol. Plant">
        <title>The Genome of Medicinal Plant Macleaya cordata Provides New Insights into Benzylisoquinoline Alkaloids Metabolism.</title>
        <authorList>
            <person name="Liu X."/>
            <person name="Liu Y."/>
            <person name="Huang P."/>
            <person name="Ma Y."/>
            <person name="Qing Z."/>
            <person name="Tang Q."/>
            <person name="Cao H."/>
            <person name="Cheng P."/>
            <person name="Zheng Y."/>
            <person name="Yuan Z."/>
            <person name="Zhou Y."/>
            <person name="Liu J."/>
            <person name="Tang Z."/>
            <person name="Zhuo Y."/>
            <person name="Zhang Y."/>
            <person name="Yu L."/>
            <person name="Huang J."/>
            <person name="Yang P."/>
            <person name="Peng Q."/>
            <person name="Zhang J."/>
            <person name="Jiang W."/>
            <person name="Zhang Z."/>
            <person name="Lin K."/>
            <person name="Ro D.K."/>
            <person name="Chen X."/>
            <person name="Xiong X."/>
            <person name="Shang Y."/>
            <person name="Huang S."/>
            <person name="Zeng J."/>
        </authorList>
    </citation>
    <scope>NUCLEOTIDE SEQUENCE [LARGE SCALE GENOMIC DNA]</scope>
    <source>
        <strain evidence="2">cv. BLH2017</strain>
        <tissue evidence="1">Root</tissue>
    </source>
</reference>
<evidence type="ECO:0000313" key="2">
    <source>
        <dbReference type="Proteomes" id="UP000195402"/>
    </source>
</evidence>
<keyword evidence="2" id="KW-1185">Reference proteome</keyword>
<dbReference type="Proteomes" id="UP000195402">
    <property type="component" value="Unassembled WGS sequence"/>
</dbReference>
<dbReference type="Pfam" id="PF04031">
    <property type="entry name" value="Las1"/>
    <property type="match status" value="1"/>
</dbReference>
<dbReference type="GO" id="GO:0000460">
    <property type="term" value="P:maturation of 5.8S rRNA"/>
    <property type="evidence" value="ECO:0007669"/>
    <property type="project" value="TreeGrafter"/>
</dbReference>
<dbReference type="STRING" id="56857.A0A200R731"/>
<proteinExistence type="predicted"/>
<gene>
    <name evidence="1" type="ORF">BVC80_1831g49</name>
</gene>
<dbReference type="GO" id="GO:0090730">
    <property type="term" value="C:Las1 complex"/>
    <property type="evidence" value="ECO:0007669"/>
    <property type="project" value="InterPro"/>
</dbReference>
<dbReference type="PANTHER" id="PTHR15002:SF0">
    <property type="entry name" value="RIBOSOMAL BIOGENESIS PROTEIN LAS1L"/>
    <property type="match status" value="1"/>
</dbReference>
<protein>
    <submittedName>
        <fullName evidence="1">Las1-like</fullName>
    </submittedName>
</protein>
<dbReference type="InterPro" id="IPR016024">
    <property type="entry name" value="ARM-type_fold"/>
</dbReference>
<organism evidence="1 2">
    <name type="scientific">Macleaya cordata</name>
    <name type="common">Five-seeded plume-poppy</name>
    <name type="synonym">Bocconia cordata</name>
    <dbReference type="NCBI Taxonomy" id="56857"/>
    <lineage>
        <taxon>Eukaryota</taxon>
        <taxon>Viridiplantae</taxon>
        <taxon>Streptophyta</taxon>
        <taxon>Embryophyta</taxon>
        <taxon>Tracheophyta</taxon>
        <taxon>Spermatophyta</taxon>
        <taxon>Magnoliopsida</taxon>
        <taxon>Ranunculales</taxon>
        <taxon>Papaveraceae</taxon>
        <taxon>Papaveroideae</taxon>
        <taxon>Macleaya</taxon>
    </lineage>
</organism>
<dbReference type="OMA" id="CIYWDSQ"/>
<dbReference type="FunCoup" id="A0A200R731">
    <property type="interactions" value="959"/>
</dbReference>
<dbReference type="GO" id="GO:0030687">
    <property type="term" value="C:preribosome, large subunit precursor"/>
    <property type="evidence" value="ECO:0007669"/>
    <property type="project" value="TreeGrafter"/>
</dbReference>
<dbReference type="PANTHER" id="PTHR15002">
    <property type="entry name" value="RIBOSOMAL BIOGENESIS PROTEIN LAS1L"/>
    <property type="match status" value="1"/>
</dbReference>
<accession>A0A200R731</accession>
<sequence length="608" mass="68384">MELGFQKTEEEEEEEEEYSVWYKLVPWLSWNEWNFVRESLFSSSADSIAAALKRISAWRSRGCLPVAIEVTASIVEVQQKDPFFRKGSSNDASDSEEILSMLYSMAIMRLVNGVIEKTRKKTEVSIAEAANAIGIPRMLIDIRHESSHRDLPSLHMVRLASVKALDWLKSYYWDPQKNFIPFQRDGIANIRKEIKSKLRELAFHLSTKLASQSGSSSKKGKRSKKQVKRILGVLVQLYSSYPLEVVAVMLEFLLKALGSSDGDEEEALDDSRAEPSPNLKIVTSTADAWKLMVTRFATKEPELLLTMLKAILEMIETREARALETGVDQLSSSQYKAEIHQIEYLSSMVPWLIDNLKKGKSPSKKGSGDEIQDSSAELDHIPKVALTELLKKCLLVSSPGNTQLADSALLLAQMLGNDFMVKKLRKLSLLRLPNTVGAQECSTCSGVEKILFEQEHAISQAAEKLEFLKLRRAKGNTINTTATNVNTGEKESTWKLAEFWNPCPIGMLPRVLGSTGVIPVLDRPIKIPEIEQVSESEERWELNRCSGKRESSCDVEFLENSTVSKKKREMVESGETEDLKGYLMIGGVWKKVRQEEIHAIESAVRILV</sequence>
<evidence type="ECO:0000313" key="1">
    <source>
        <dbReference type="EMBL" id="OVA18525.1"/>
    </source>
</evidence>
<comment type="caution">
    <text evidence="1">The sequence shown here is derived from an EMBL/GenBank/DDBJ whole genome shotgun (WGS) entry which is preliminary data.</text>
</comment>
<dbReference type="OrthoDB" id="10263222at2759"/>
<dbReference type="EMBL" id="MVGT01000435">
    <property type="protein sequence ID" value="OVA18525.1"/>
    <property type="molecule type" value="Genomic_DNA"/>
</dbReference>